<feature type="compositionally biased region" description="Basic and acidic residues" evidence="1">
    <location>
        <begin position="339"/>
        <end position="350"/>
    </location>
</feature>
<accession>A0A1Z5T0T8</accession>
<organism evidence="2 3">
    <name type="scientific">Hortaea werneckii EXF-2000</name>
    <dbReference type="NCBI Taxonomy" id="1157616"/>
    <lineage>
        <taxon>Eukaryota</taxon>
        <taxon>Fungi</taxon>
        <taxon>Dikarya</taxon>
        <taxon>Ascomycota</taxon>
        <taxon>Pezizomycotina</taxon>
        <taxon>Dothideomycetes</taxon>
        <taxon>Dothideomycetidae</taxon>
        <taxon>Mycosphaerellales</taxon>
        <taxon>Teratosphaeriaceae</taxon>
        <taxon>Hortaea</taxon>
    </lineage>
</organism>
<feature type="compositionally biased region" description="Polar residues" evidence="1">
    <location>
        <begin position="150"/>
        <end position="165"/>
    </location>
</feature>
<feature type="compositionally biased region" description="Basic and acidic residues" evidence="1">
    <location>
        <begin position="138"/>
        <end position="149"/>
    </location>
</feature>
<dbReference type="InParanoid" id="A0A1Z5T0T8"/>
<dbReference type="VEuPathDB" id="FungiDB:BTJ68_10617"/>
<feature type="compositionally biased region" description="Polar residues" evidence="1">
    <location>
        <begin position="50"/>
        <end position="102"/>
    </location>
</feature>
<feature type="compositionally biased region" description="Polar residues" evidence="1">
    <location>
        <begin position="12"/>
        <end position="24"/>
    </location>
</feature>
<dbReference type="AlphaFoldDB" id="A0A1Z5T0T8"/>
<dbReference type="OrthoDB" id="5388207at2759"/>
<name>A0A1Z5T0T8_HORWE</name>
<evidence type="ECO:0000313" key="2">
    <source>
        <dbReference type="EMBL" id="OTA28211.1"/>
    </source>
</evidence>
<keyword evidence="3" id="KW-1185">Reference proteome</keyword>
<evidence type="ECO:0000256" key="1">
    <source>
        <dbReference type="SAM" id="MobiDB-lite"/>
    </source>
</evidence>
<sequence length="350" mass="35396">MDAVKNAIGLGQKTQEGQEPVSGQQGSGAAGEPFDAGNKEDNAELGGKAPQTTDSNQATGDVSSQPATEPSTTTSGKSEQPSGTTESETPKAQTSESNTDSGKSAIGSADWFKTAIPLGKRDEENTAGGAGVAQQGVEKSDSADTRQDSGKTPSTSAAEPQQMPESASGPRASALPGTNSAIKPDVPDYREQSLKPADAPRVTSDRQAHGANPSSIPVAGGQRVGEAAGQERERRRSSLASAPRQSVESRPRSAVEGSAIEEEDHYNASGNASPRTGAAGGGAKPNQSADAAGAAETSNVPSSDSKPAKASPPDSSSSPGGSQKKDRSSSGAMHKLKEKLHLGHSKEGSK</sequence>
<feature type="region of interest" description="Disordered" evidence="1">
    <location>
        <begin position="1"/>
        <end position="350"/>
    </location>
</feature>
<dbReference type="STRING" id="1157616.A0A1Z5T0T8"/>
<proteinExistence type="predicted"/>
<comment type="caution">
    <text evidence="2">The sequence shown here is derived from an EMBL/GenBank/DDBJ whole genome shotgun (WGS) entry which is preliminary data.</text>
</comment>
<protein>
    <submittedName>
        <fullName evidence="2">Uncharacterized protein</fullName>
    </submittedName>
</protein>
<dbReference type="Proteomes" id="UP000194280">
    <property type="component" value="Unassembled WGS sequence"/>
</dbReference>
<reference evidence="2 3" key="1">
    <citation type="submission" date="2017-01" db="EMBL/GenBank/DDBJ databases">
        <title>The recent genome duplication of the halophilic yeast Hortaea werneckii: insights from long-read sequencing.</title>
        <authorList>
            <person name="Sinha S."/>
            <person name="Flibotte S."/>
            <person name="Neira M."/>
            <person name="Lenassi M."/>
            <person name="Gostincar C."/>
            <person name="Stajich J.E."/>
            <person name="Nislow C.E."/>
        </authorList>
    </citation>
    <scope>NUCLEOTIDE SEQUENCE [LARGE SCALE GENOMIC DNA]</scope>
    <source>
        <strain evidence="2 3">EXF-2000</strain>
    </source>
</reference>
<feature type="compositionally biased region" description="Low complexity" evidence="1">
    <location>
        <begin position="301"/>
        <end position="322"/>
    </location>
</feature>
<gene>
    <name evidence="2" type="ORF">BTJ68_10617</name>
</gene>
<dbReference type="EMBL" id="MUNK01000163">
    <property type="protein sequence ID" value="OTA28211.1"/>
    <property type="molecule type" value="Genomic_DNA"/>
</dbReference>
<evidence type="ECO:0000313" key="3">
    <source>
        <dbReference type="Proteomes" id="UP000194280"/>
    </source>
</evidence>